<comment type="caution">
    <text evidence="1">The sequence shown here is derived from an EMBL/GenBank/DDBJ whole genome shotgun (WGS) entry which is preliminary data.</text>
</comment>
<evidence type="ECO:0000313" key="2">
    <source>
        <dbReference type="Proteomes" id="UP001165083"/>
    </source>
</evidence>
<accession>A0A9W6X496</accession>
<dbReference type="OrthoDB" id="125465at2759"/>
<dbReference type="AlphaFoldDB" id="A0A9W6X496"/>
<proteinExistence type="predicted"/>
<organism evidence="1 2">
    <name type="scientific">Phytophthora lilii</name>
    <dbReference type="NCBI Taxonomy" id="2077276"/>
    <lineage>
        <taxon>Eukaryota</taxon>
        <taxon>Sar</taxon>
        <taxon>Stramenopiles</taxon>
        <taxon>Oomycota</taxon>
        <taxon>Peronosporomycetes</taxon>
        <taxon>Peronosporales</taxon>
        <taxon>Peronosporaceae</taxon>
        <taxon>Phytophthora</taxon>
    </lineage>
</organism>
<sequence>MIVDADILDRWKEVICSPLGAVEKKNVNPSQEVRLIHDLSFPKGAAVNDAFQVYSVPMLRFKSVAAIARRIQYLAKTGYAGRIRILKGDVKTAFRHL</sequence>
<evidence type="ECO:0000313" key="1">
    <source>
        <dbReference type="EMBL" id="GMF29937.1"/>
    </source>
</evidence>
<name>A0A9W6X496_9STRA</name>
<gene>
    <name evidence="1" type="ORF">Plil01_001274500</name>
</gene>
<dbReference type="Proteomes" id="UP001165083">
    <property type="component" value="Unassembled WGS sequence"/>
</dbReference>
<dbReference type="EMBL" id="BSXW01000805">
    <property type="protein sequence ID" value="GMF29937.1"/>
    <property type="molecule type" value="Genomic_DNA"/>
</dbReference>
<protein>
    <submittedName>
        <fullName evidence="1">Unnamed protein product</fullName>
    </submittedName>
</protein>
<keyword evidence="2" id="KW-1185">Reference proteome</keyword>
<reference evidence="1" key="1">
    <citation type="submission" date="2023-04" db="EMBL/GenBank/DDBJ databases">
        <title>Phytophthora lilii NBRC 32176.</title>
        <authorList>
            <person name="Ichikawa N."/>
            <person name="Sato H."/>
            <person name="Tonouchi N."/>
        </authorList>
    </citation>
    <scope>NUCLEOTIDE SEQUENCE</scope>
    <source>
        <strain evidence="1">NBRC 32176</strain>
    </source>
</reference>